<dbReference type="Proteomes" id="UP000225706">
    <property type="component" value="Unassembled WGS sequence"/>
</dbReference>
<dbReference type="CDD" id="cd01644">
    <property type="entry name" value="RT_pepA17"/>
    <property type="match status" value="1"/>
</dbReference>
<dbReference type="OrthoDB" id="527344at2759"/>
<dbReference type="EMBL" id="LSMT01000749">
    <property type="protein sequence ID" value="PFX14657.1"/>
    <property type="molecule type" value="Genomic_DNA"/>
</dbReference>
<accession>A0A2B4RE93</accession>
<evidence type="ECO:0008006" key="3">
    <source>
        <dbReference type="Google" id="ProtNLM"/>
    </source>
</evidence>
<name>A0A2B4RE93_STYPI</name>
<organism evidence="1 2">
    <name type="scientific">Stylophora pistillata</name>
    <name type="common">Smooth cauliflower coral</name>
    <dbReference type="NCBI Taxonomy" id="50429"/>
    <lineage>
        <taxon>Eukaryota</taxon>
        <taxon>Metazoa</taxon>
        <taxon>Cnidaria</taxon>
        <taxon>Anthozoa</taxon>
        <taxon>Hexacorallia</taxon>
        <taxon>Scleractinia</taxon>
        <taxon>Astrocoeniina</taxon>
        <taxon>Pocilloporidae</taxon>
        <taxon>Stylophora</taxon>
    </lineage>
</organism>
<reference evidence="2" key="1">
    <citation type="journal article" date="2017" name="bioRxiv">
        <title>Comparative analysis of the genomes of Stylophora pistillata and Acropora digitifera provides evidence for extensive differences between species of corals.</title>
        <authorList>
            <person name="Voolstra C.R."/>
            <person name="Li Y."/>
            <person name="Liew Y.J."/>
            <person name="Baumgarten S."/>
            <person name="Zoccola D."/>
            <person name="Flot J.-F."/>
            <person name="Tambutte S."/>
            <person name="Allemand D."/>
            <person name="Aranda M."/>
        </authorList>
    </citation>
    <scope>NUCLEOTIDE SEQUENCE [LARGE SCALE GENOMIC DNA]</scope>
</reference>
<dbReference type="InterPro" id="IPR043502">
    <property type="entry name" value="DNA/RNA_pol_sf"/>
</dbReference>
<protein>
    <recommendedName>
        <fullName evidence="3">Reverse transcriptase domain-containing protein</fullName>
    </recommendedName>
</protein>
<sequence>MEREVCKNNKGNLEMSLPFRQEEVQMPNNGIQAVNRLNGLLRTLKRKPQMQSDYFNFLEKVIEKGHASVIPEEELKSEPKPGKVWYLPHFGVYHPKKPTQIRVVFDSSAEYKGVSLNKLLLPGPDLMNSLVGVLMRFQRKENTAIMCDIEQMFHSFHVTPKHRDFLRFLWFEDNDISKRVMEYRMNVHLFGNGPSPAVATFGLRKTAADGEEEFGEEAKKFVCRNFYVDDGLASTPTPRQAIILVTNTQAMLAKSNLRLHKVVSNSVEVMEAFPLEDRGKDIRDLDLRQDCLPTQRSLGVYWDLTKDAFTFKVCLPRKPFTRRGVLSVVNAVYDPLGLAVPVLLE</sequence>
<proteinExistence type="predicted"/>
<keyword evidence="2" id="KW-1185">Reference proteome</keyword>
<dbReference type="PANTHER" id="PTHR47331">
    <property type="entry name" value="PHD-TYPE DOMAIN-CONTAINING PROTEIN"/>
    <property type="match status" value="1"/>
</dbReference>
<feature type="non-terminal residue" evidence="1">
    <location>
        <position position="345"/>
    </location>
</feature>
<comment type="caution">
    <text evidence="1">The sequence shown here is derived from an EMBL/GenBank/DDBJ whole genome shotgun (WGS) entry which is preliminary data.</text>
</comment>
<dbReference type="AlphaFoldDB" id="A0A2B4RE93"/>
<dbReference type="PANTHER" id="PTHR47331:SF6">
    <property type="entry name" value="DOUBLECORTIN DOMAIN-CONTAINING PROTEIN"/>
    <property type="match status" value="1"/>
</dbReference>
<dbReference type="STRING" id="50429.A0A2B4RE93"/>
<gene>
    <name evidence="1" type="ORF">AWC38_SpisGene21175</name>
</gene>
<dbReference type="SUPFAM" id="SSF56672">
    <property type="entry name" value="DNA/RNA polymerases"/>
    <property type="match status" value="1"/>
</dbReference>
<evidence type="ECO:0000313" key="2">
    <source>
        <dbReference type="Proteomes" id="UP000225706"/>
    </source>
</evidence>
<evidence type="ECO:0000313" key="1">
    <source>
        <dbReference type="EMBL" id="PFX14657.1"/>
    </source>
</evidence>